<evidence type="ECO:0000256" key="9">
    <source>
        <dbReference type="PROSITE-ProRule" id="PRU00560"/>
    </source>
</evidence>
<dbReference type="InterPro" id="IPR014016">
    <property type="entry name" value="UvrD-like_ATP-bd"/>
</dbReference>
<feature type="binding site" evidence="9">
    <location>
        <begin position="35"/>
        <end position="42"/>
    </location>
    <ligand>
        <name>ATP</name>
        <dbReference type="ChEBI" id="CHEBI:30616"/>
    </ligand>
</feature>
<comment type="caution">
    <text evidence="11">The sequence shown here is derived from an EMBL/GenBank/DDBJ whole genome shotgun (WGS) entry which is preliminary data.</text>
</comment>
<dbReference type="RefSeq" id="WP_347327410.1">
    <property type="nucleotide sequence ID" value="NZ_JBCGUH010000029.1"/>
</dbReference>
<keyword evidence="4 9" id="KW-0067">ATP-binding</keyword>
<dbReference type="InterPro" id="IPR000212">
    <property type="entry name" value="DNA_helicase_UvrD/REP"/>
</dbReference>
<dbReference type="EC" id="5.6.2.4" evidence="7"/>
<dbReference type="InterPro" id="IPR014017">
    <property type="entry name" value="DNA_helicase_UvrD-like_C"/>
</dbReference>
<dbReference type="Gene3D" id="3.40.50.300">
    <property type="entry name" value="P-loop containing nucleotide triphosphate hydrolases"/>
    <property type="match status" value="3"/>
</dbReference>
<dbReference type="Pfam" id="PF00580">
    <property type="entry name" value="UvrD-helicase"/>
    <property type="match status" value="1"/>
</dbReference>
<comment type="catalytic activity">
    <reaction evidence="6">
        <text>Couples ATP hydrolysis with the unwinding of duplex DNA by translocating in the 3'-5' direction.</text>
        <dbReference type="EC" id="5.6.2.4"/>
    </reaction>
</comment>
<evidence type="ECO:0000256" key="4">
    <source>
        <dbReference type="ARBA" id="ARBA00022840"/>
    </source>
</evidence>
<feature type="domain" description="UvrD-like helicase ATP-binding" evidence="10">
    <location>
        <begin position="14"/>
        <end position="291"/>
    </location>
</feature>
<dbReference type="CDD" id="cd17932">
    <property type="entry name" value="DEXQc_UvrD"/>
    <property type="match status" value="1"/>
</dbReference>
<dbReference type="Pfam" id="PF13361">
    <property type="entry name" value="UvrD_C"/>
    <property type="match status" value="2"/>
</dbReference>
<comment type="catalytic activity">
    <reaction evidence="8">
        <text>ATP + H2O = ADP + phosphate + H(+)</text>
        <dbReference type="Rhea" id="RHEA:13065"/>
        <dbReference type="ChEBI" id="CHEBI:15377"/>
        <dbReference type="ChEBI" id="CHEBI:15378"/>
        <dbReference type="ChEBI" id="CHEBI:30616"/>
        <dbReference type="ChEBI" id="CHEBI:43474"/>
        <dbReference type="ChEBI" id="CHEBI:456216"/>
        <dbReference type="EC" id="5.6.2.4"/>
    </reaction>
</comment>
<dbReference type="PROSITE" id="PS51198">
    <property type="entry name" value="UVRD_HELICASE_ATP_BIND"/>
    <property type="match status" value="1"/>
</dbReference>
<keyword evidence="5" id="KW-0413">Isomerase</keyword>
<dbReference type="Proteomes" id="UP001597233">
    <property type="component" value="Unassembled WGS sequence"/>
</dbReference>
<organism evidence="11 12">
    <name type="scientific">Paenibacillus wenxiniae</name>
    <dbReference type="NCBI Taxonomy" id="1636843"/>
    <lineage>
        <taxon>Bacteria</taxon>
        <taxon>Bacillati</taxon>
        <taxon>Bacillota</taxon>
        <taxon>Bacilli</taxon>
        <taxon>Bacillales</taxon>
        <taxon>Paenibacillaceae</taxon>
        <taxon>Paenibacillus</taxon>
    </lineage>
</organism>
<evidence type="ECO:0000256" key="1">
    <source>
        <dbReference type="ARBA" id="ARBA00022741"/>
    </source>
</evidence>
<keyword evidence="2 9" id="KW-0378">Hydrolase</keyword>
<keyword evidence="12" id="KW-1185">Reference proteome</keyword>
<protein>
    <recommendedName>
        <fullName evidence="7">DNA 3'-5' helicase</fullName>
        <ecNumber evidence="7">5.6.2.4</ecNumber>
    </recommendedName>
</protein>
<evidence type="ECO:0000259" key="10">
    <source>
        <dbReference type="PROSITE" id="PS51198"/>
    </source>
</evidence>
<dbReference type="EMBL" id="JBHUEH010000022">
    <property type="protein sequence ID" value="MFD1886954.1"/>
    <property type="molecule type" value="Genomic_DNA"/>
</dbReference>
<evidence type="ECO:0000256" key="2">
    <source>
        <dbReference type="ARBA" id="ARBA00022801"/>
    </source>
</evidence>
<evidence type="ECO:0000313" key="12">
    <source>
        <dbReference type="Proteomes" id="UP001597233"/>
    </source>
</evidence>
<keyword evidence="3 9" id="KW-0347">Helicase</keyword>
<reference evidence="12" key="1">
    <citation type="journal article" date="2019" name="Int. J. Syst. Evol. Microbiol.">
        <title>The Global Catalogue of Microorganisms (GCM) 10K type strain sequencing project: providing services to taxonomists for standard genome sequencing and annotation.</title>
        <authorList>
            <consortium name="The Broad Institute Genomics Platform"/>
            <consortium name="The Broad Institute Genome Sequencing Center for Infectious Disease"/>
            <person name="Wu L."/>
            <person name="Ma J."/>
        </authorList>
    </citation>
    <scope>NUCLEOTIDE SEQUENCE [LARGE SCALE GENOMIC DNA]</scope>
    <source>
        <strain evidence="12">CCUG 54950</strain>
    </source>
</reference>
<keyword evidence="1 9" id="KW-0547">Nucleotide-binding</keyword>
<gene>
    <name evidence="11" type="ORF">ACFSC9_15740</name>
</gene>
<sequence length="620" mass="71466">MKKTPTTDWLPADNLILETEALRAVKSETNAIVIAGPGAGKTELLAQRACFLLETNSCIFPKKILAISFKKDAAKNLQERVEKRCGKELSQRFRSMTYDAFAKSLVDRFFLAIPELYRPNSLYDIADDNDIRKAYNLAGFVKPSDWRNNEINKNLRSDIARYSLPFPHDTDLPTERAWQILLKGELTPTARLTFSMITRLASYLIRTNPLIKRSLQLTYSHIFLDEFQDTTEPQYELINICFHKSKSTLTAVGDLKQRIMVWAGAKKDIFSVFAKDFATINYSLSMNHRSAPKLIKLQKAFFSRFDETPIDIKTSEKWDDDDGEAFYHIFESDVQEANTIAEIIERYISKGTHNPEDICVLIKQSIPRYGEKLISALDKLNIKARNEGEYQDLLKEELVVLWINTLSISIKKNASAWKYCCDVLAKMRIIDPDSIHINELQSELKDHLNNIAYNIENIRYKQDVRDILDLIVDFYSISAIQTVFTQYARSNYIEQLKEVMTSHLWNKYLQTSNDFDKTLYDLLGKDTVPIMTIHKSKGLEYKTVIFIGLEDSAFFDFTRNPEENTAAFFVALSRAKETIHFTFSKQRDGIQNRRNINDLYAALNESGIVKEIDHTPSESK</sequence>
<evidence type="ECO:0000256" key="7">
    <source>
        <dbReference type="ARBA" id="ARBA00034808"/>
    </source>
</evidence>
<name>A0ABW4RMR3_9BACL</name>
<proteinExistence type="predicted"/>
<dbReference type="PANTHER" id="PTHR11070">
    <property type="entry name" value="UVRD / RECB / PCRA DNA HELICASE FAMILY MEMBER"/>
    <property type="match status" value="1"/>
</dbReference>
<accession>A0ABW4RMR3</accession>
<evidence type="ECO:0000256" key="8">
    <source>
        <dbReference type="ARBA" id="ARBA00048988"/>
    </source>
</evidence>
<evidence type="ECO:0000256" key="5">
    <source>
        <dbReference type="ARBA" id="ARBA00023235"/>
    </source>
</evidence>
<dbReference type="PANTHER" id="PTHR11070:SF2">
    <property type="entry name" value="ATP-DEPENDENT DNA HELICASE SRS2"/>
    <property type="match status" value="1"/>
</dbReference>
<evidence type="ECO:0000256" key="6">
    <source>
        <dbReference type="ARBA" id="ARBA00034617"/>
    </source>
</evidence>
<dbReference type="SUPFAM" id="SSF52540">
    <property type="entry name" value="P-loop containing nucleoside triphosphate hydrolases"/>
    <property type="match status" value="1"/>
</dbReference>
<dbReference type="InterPro" id="IPR027417">
    <property type="entry name" value="P-loop_NTPase"/>
</dbReference>
<evidence type="ECO:0000313" key="11">
    <source>
        <dbReference type="EMBL" id="MFD1886954.1"/>
    </source>
</evidence>
<evidence type="ECO:0000256" key="3">
    <source>
        <dbReference type="ARBA" id="ARBA00022806"/>
    </source>
</evidence>